<protein>
    <recommendedName>
        <fullName evidence="9">UBX domain-containing protein</fullName>
    </recommendedName>
</protein>
<name>A0AAV8ZZ91_ACOGR</name>
<dbReference type="CDD" id="cd14353">
    <property type="entry name" value="UBA_FAF"/>
    <property type="match status" value="1"/>
</dbReference>
<sequence length="848" mass="94031">MICRVCQKQFSQYTCPRCNCRYCSLPCYKRHSLRCSESFMQENVVEEMQMLRPEDETKRRMLEILKRFHSEEGMEEDRDSDSTLSEETIQKFLSGDEVYLEDLSPDEIKLFQRAVASGELSKLIEPWEPWWLNPSVKTLSLSQDGVRLIRPIQDPETSTSSPATTPEAQLPPLHKLINNEPSPLLPVHLVDVLYTYCFTLRHYNGDWHCDPAGACMDALTLSVVLGDSGQPETVLEAVSSCMECACSPAYRHAGGLHFRLGLIDDVVHLLSLGGAALVCSLCDMRRLIQSGREALKSERGRESKRAGGASKLKLAERKVYFMMCWVHEQPNEVWLSLAGVVGVEKAALEEGNKPVKRACEGVSLASKVLIEETIKKNNTISIPSQNPRFLHFKIQVVTMVDLGVSGYDDKLASFQAVTGIDDLDLCRDILSAHNWDLELAVSSYSSTISPDSVPAASNSPGLVWKIVTIPVSVISGGLGLIAGTINLGLWIAGGVISHSSRLLGFGAPADGRVDAPSSSSGRLITVSSAVTEAAAFIGDFEREFGRGPAFVAEGFIDALQRSKREYKMLFVYLHSPEHPDTPQFCSGSLCSEAVAAFLNENFVAWGGSIRSSEGFKMSNSFKASRFPFCAVVMATMAANDRVALVQQIEGPKSPEEMLSILQQVVEQTAPVLVTARVEAEERMYNLRLREEQDAAYRAALETDQARERQRKEEQERLEREAAEEERKREEEEELRRKAALEAAEKEAALARRRQEKAMSLGIEPEKGSNVTQVLVRFPNGERKGRRFDSSATVQSLYDYVDSLDCLDAESYTLVGSFPRVVYGPDKLTLTLMEAGLHPQASLFVEIVS</sequence>
<dbReference type="CDD" id="cd02958">
    <property type="entry name" value="UAS"/>
    <property type="match status" value="1"/>
</dbReference>
<comment type="subcellular location">
    <subcellularLocation>
        <location evidence="1">Endoplasmic reticulum</location>
    </subcellularLocation>
</comment>
<dbReference type="SMART" id="SM00594">
    <property type="entry name" value="UAS"/>
    <property type="match status" value="1"/>
</dbReference>
<gene>
    <name evidence="7" type="ORF">QJS04_geneDACA016808</name>
</gene>
<accession>A0AAV8ZZ91</accession>
<dbReference type="InterPro" id="IPR006577">
    <property type="entry name" value="UAS"/>
</dbReference>
<organism evidence="7 8">
    <name type="scientific">Acorus gramineus</name>
    <name type="common">Dwarf sweet flag</name>
    <dbReference type="NCBI Taxonomy" id="55184"/>
    <lineage>
        <taxon>Eukaryota</taxon>
        <taxon>Viridiplantae</taxon>
        <taxon>Streptophyta</taxon>
        <taxon>Embryophyta</taxon>
        <taxon>Tracheophyta</taxon>
        <taxon>Spermatophyta</taxon>
        <taxon>Magnoliopsida</taxon>
        <taxon>Liliopsida</taxon>
        <taxon>Acoraceae</taxon>
        <taxon>Acorus</taxon>
    </lineage>
</organism>
<dbReference type="Pfam" id="PF14555">
    <property type="entry name" value="UBA_4"/>
    <property type="match status" value="1"/>
</dbReference>
<dbReference type="EMBL" id="JAUJYN010000035">
    <property type="protein sequence ID" value="KAK1257682.1"/>
    <property type="molecule type" value="Genomic_DNA"/>
</dbReference>
<dbReference type="SUPFAM" id="SSF54236">
    <property type="entry name" value="Ubiquitin-like"/>
    <property type="match status" value="1"/>
</dbReference>
<comment type="caution">
    <text evidence="7">The sequence shown here is derived from an EMBL/GenBank/DDBJ whole genome shotgun (WGS) entry which is preliminary data.</text>
</comment>
<feature type="region of interest" description="Disordered" evidence="4">
    <location>
        <begin position="702"/>
        <end position="732"/>
    </location>
</feature>
<dbReference type="SMART" id="SM00166">
    <property type="entry name" value="UBX"/>
    <property type="match status" value="1"/>
</dbReference>
<feature type="domain" description="UBX" evidence="5">
    <location>
        <begin position="766"/>
        <end position="844"/>
    </location>
</feature>
<dbReference type="Pfam" id="PF21021">
    <property type="entry name" value="FAF1"/>
    <property type="match status" value="1"/>
</dbReference>
<dbReference type="InterPro" id="IPR001012">
    <property type="entry name" value="UBX_dom"/>
</dbReference>
<dbReference type="InterPro" id="IPR039646">
    <property type="entry name" value="ZNHIT2"/>
</dbReference>
<dbReference type="SUPFAM" id="SSF46934">
    <property type="entry name" value="UBA-like"/>
    <property type="match status" value="1"/>
</dbReference>
<keyword evidence="3" id="KW-0863">Zinc-finger</keyword>
<proteinExistence type="predicted"/>
<dbReference type="AlphaFoldDB" id="A0AAV8ZZ91"/>
<dbReference type="GO" id="GO:0005783">
    <property type="term" value="C:endoplasmic reticulum"/>
    <property type="evidence" value="ECO:0007669"/>
    <property type="project" value="UniProtKB-SubCell"/>
</dbReference>
<keyword evidence="8" id="KW-1185">Reference proteome</keyword>
<dbReference type="CDD" id="cd23024">
    <property type="entry name" value="zf-HIT_ZNHIT2-3"/>
    <property type="match status" value="1"/>
</dbReference>
<dbReference type="PROSITE" id="PS50033">
    <property type="entry name" value="UBX"/>
    <property type="match status" value="1"/>
</dbReference>
<evidence type="ECO:0008006" key="9">
    <source>
        <dbReference type="Google" id="ProtNLM"/>
    </source>
</evidence>
<dbReference type="GO" id="GO:0008270">
    <property type="term" value="F:zinc ion binding"/>
    <property type="evidence" value="ECO:0007669"/>
    <property type="project" value="UniProtKB-UniRule"/>
</dbReference>
<evidence type="ECO:0000256" key="4">
    <source>
        <dbReference type="SAM" id="MobiDB-lite"/>
    </source>
</evidence>
<evidence type="ECO:0000259" key="6">
    <source>
        <dbReference type="PROSITE" id="PS51083"/>
    </source>
</evidence>
<dbReference type="InterPro" id="IPR007529">
    <property type="entry name" value="Znf_HIT"/>
</dbReference>
<reference evidence="7" key="2">
    <citation type="submission" date="2023-06" db="EMBL/GenBank/DDBJ databases">
        <authorList>
            <person name="Ma L."/>
            <person name="Liu K.-W."/>
            <person name="Li Z."/>
            <person name="Hsiao Y.-Y."/>
            <person name="Qi Y."/>
            <person name="Fu T."/>
            <person name="Tang G."/>
            <person name="Zhang D."/>
            <person name="Sun W.-H."/>
            <person name="Liu D.-K."/>
            <person name="Li Y."/>
            <person name="Chen G.-Z."/>
            <person name="Liu X.-D."/>
            <person name="Liao X.-Y."/>
            <person name="Jiang Y.-T."/>
            <person name="Yu X."/>
            <person name="Hao Y."/>
            <person name="Huang J."/>
            <person name="Zhao X.-W."/>
            <person name="Ke S."/>
            <person name="Chen Y.-Y."/>
            <person name="Wu W.-L."/>
            <person name="Hsu J.-L."/>
            <person name="Lin Y.-F."/>
            <person name="Huang M.-D."/>
            <person name="Li C.-Y."/>
            <person name="Huang L."/>
            <person name="Wang Z.-W."/>
            <person name="Zhao X."/>
            <person name="Zhong W.-Y."/>
            <person name="Peng D.-H."/>
            <person name="Ahmad S."/>
            <person name="Lan S."/>
            <person name="Zhang J.-S."/>
            <person name="Tsai W.-C."/>
            <person name="Van De Peer Y."/>
            <person name="Liu Z.-J."/>
        </authorList>
    </citation>
    <scope>NUCLEOTIDE SEQUENCE</scope>
    <source>
        <strain evidence="7">SCP</strain>
        <tissue evidence="7">Leaves</tissue>
    </source>
</reference>
<dbReference type="InterPro" id="IPR009060">
    <property type="entry name" value="UBA-like_sf"/>
</dbReference>
<evidence type="ECO:0000313" key="8">
    <source>
        <dbReference type="Proteomes" id="UP001179952"/>
    </source>
</evidence>
<dbReference type="InterPro" id="IPR049483">
    <property type="entry name" value="FAF1_2-like_UAS"/>
</dbReference>
<dbReference type="PROSITE" id="PS51083">
    <property type="entry name" value="ZF_HIT"/>
    <property type="match status" value="1"/>
</dbReference>
<feature type="domain" description="HIT-type" evidence="6">
    <location>
        <begin position="3"/>
        <end position="35"/>
    </location>
</feature>
<keyword evidence="2" id="KW-0256">Endoplasmic reticulum</keyword>
<dbReference type="Pfam" id="PF00789">
    <property type="entry name" value="UBX"/>
    <property type="match status" value="1"/>
</dbReference>
<evidence type="ECO:0000256" key="2">
    <source>
        <dbReference type="ARBA" id="ARBA00022824"/>
    </source>
</evidence>
<dbReference type="Proteomes" id="UP001179952">
    <property type="component" value="Unassembled WGS sequence"/>
</dbReference>
<evidence type="ECO:0000256" key="3">
    <source>
        <dbReference type="PROSITE-ProRule" id="PRU00453"/>
    </source>
</evidence>
<dbReference type="PANTHER" id="PTHR15555:SF0">
    <property type="entry name" value="ZINC FINGER HIT DOMAIN-CONTAINING PROTEIN 2"/>
    <property type="match status" value="1"/>
</dbReference>
<feature type="compositionally biased region" description="Basic and acidic residues" evidence="4">
    <location>
        <begin position="703"/>
        <end position="732"/>
    </location>
</feature>
<dbReference type="Gene3D" id="1.10.8.10">
    <property type="entry name" value="DNA helicase RuvA subunit, C-terminal domain"/>
    <property type="match status" value="1"/>
</dbReference>
<keyword evidence="3" id="KW-0862">Zinc</keyword>
<dbReference type="SUPFAM" id="SSF144232">
    <property type="entry name" value="HIT/MYND zinc finger-like"/>
    <property type="match status" value="1"/>
</dbReference>
<keyword evidence="3" id="KW-0479">Metal-binding</keyword>
<reference evidence="7" key="1">
    <citation type="journal article" date="2023" name="Nat. Commun.">
        <title>Diploid and tetraploid genomes of Acorus and the evolution of monocots.</title>
        <authorList>
            <person name="Ma L."/>
            <person name="Liu K.W."/>
            <person name="Li Z."/>
            <person name="Hsiao Y.Y."/>
            <person name="Qi Y."/>
            <person name="Fu T."/>
            <person name="Tang G.D."/>
            <person name="Zhang D."/>
            <person name="Sun W.H."/>
            <person name="Liu D.K."/>
            <person name="Li Y."/>
            <person name="Chen G.Z."/>
            <person name="Liu X.D."/>
            <person name="Liao X.Y."/>
            <person name="Jiang Y.T."/>
            <person name="Yu X."/>
            <person name="Hao Y."/>
            <person name="Huang J."/>
            <person name="Zhao X.W."/>
            <person name="Ke S."/>
            <person name="Chen Y.Y."/>
            <person name="Wu W.L."/>
            <person name="Hsu J.L."/>
            <person name="Lin Y.F."/>
            <person name="Huang M.D."/>
            <person name="Li C.Y."/>
            <person name="Huang L."/>
            <person name="Wang Z.W."/>
            <person name="Zhao X."/>
            <person name="Zhong W.Y."/>
            <person name="Peng D.H."/>
            <person name="Ahmad S."/>
            <person name="Lan S."/>
            <person name="Zhang J.S."/>
            <person name="Tsai W.C."/>
            <person name="Van de Peer Y."/>
            <person name="Liu Z.J."/>
        </authorList>
    </citation>
    <scope>NUCLEOTIDE SEQUENCE</scope>
    <source>
        <strain evidence="7">SCP</strain>
    </source>
</reference>
<dbReference type="PANTHER" id="PTHR15555">
    <property type="entry name" value="ZINC FINGER HIT DOMAIN CONTAINING PROTEIN 2 PROTEIN FON -RELATED"/>
    <property type="match status" value="1"/>
</dbReference>
<dbReference type="InterPro" id="IPR036249">
    <property type="entry name" value="Thioredoxin-like_sf"/>
</dbReference>
<dbReference type="CDD" id="cd01767">
    <property type="entry name" value="UBX"/>
    <property type="match status" value="1"/>
</dbReference>
<dbReference type="Pfam" id="PF04438">
    <property type="entry name" value="zf-HIT"/>
    <property type="match status" value="1"/>
</dbReference>
<dbReference type="InterPro" id="IPR029071">
    <property type="entry name" value="Ubiquitin-like_domsf"/>
</dbReference>
<evidence type="ECO:0000313" key="7">
    <source>
        <dbReference type="EMBL" id="KAK1257682.1"/>
    </source>
</evidence>
<dbReference type="Gene3D" id="3.30.60.190">
    <property type="match status" value="1"/>
</dbReference>
<evidence type="ECO:0000256" key="1">
    <source>
        <dbReference type="ARBA" id="ARBA00004240"/>
    </source>
</evidence>
<dbReference type="Gene3D" id="3.40.30.10">
    <property type="entry name" value="Glutaredoxin"/>
    <property type="match status" value="1"/>
</dbReference>
<evidence type="ECO:0000259" key="5">
    <source>
        <dbReference type="PROSITE" id="PS50033"/>
    </source>
</evidence>
<dbReference type="SUPFAM" id="SSF52833">
    <property type="entry name" value="Thioredoxin-like"/>
    <property type="match status" value="1"/>
</dbReference>
<dbReference type="Gene3D" id="3.10.20.90">
    <property type="entry name" value="Phosphatidylinositol 3-kinase Catalytic Subunit, Chain A, domain 1"/>
    <property type="match status" value="1"/>
</dbReference>